<name>A0A238D0Z7_THIDL</name>
<organism evidence="2 3">
    <name type="scientific">Thiomonas delicata</name>
    <name type="common">Thiomonas cuprina</name>
    <dbReference type="NCBI Taxonomy" id="364030"/>
    <lineage>
        <taxon>Bacteria</taxon>
        <taxon>Pseudomonadati</taxon>
        <taxon>Pseudomonadota</taxon>
        <taxon>Betaproteobacteria</taxon>
        <taxon>Burkholderiales</taxon>
        <taxon>Thiomonas</taxon>
    </lineage>
</organism>
<gene>
    <name evidence="2" type="ORF">THIARS_50185</name>
</gene>
<evidence type="ECO:0000313" key="2">
    <source>
        <dbReference type="EMBL" id="SBP86937.1"/>
    </source>
</evidence>
<accession>A0A238D0Z7</accession>
<sequence>MTGRAPRIREVAAGQASRPGLAGCRAGGSPKWREQALEPYKLWGHRLVTNKNVYHLITIRYQG</sequence>
<reference evidence="2 3" key="1">
    <citation type="submission" date="2016-06" db="EMBL/GenBank/DDBJ databases">
        <authorList>
            <person name="Kjaerup R.B."/>
            <person name="Dalgaard T.S."/>
            <person name="Juul-Madsen H.R."/>
        </authorList>
    </citation>
    <scope>NUCLEOTIDE SEQUENCE [LARGE SCALE GENOMIC DNA]</scope>
    <source>
        <strain evidence="2 3">DSM 16361</strain>
    </source>
</reference>
<protein>
    <submittedName>
        <fullName evidence="2">Uncharacterized protein</fullName>
    </submittedName>
</protein>
<dbReference type="EMBL" id="FLMQ01000045">
    <property type="protein sequence ID" value="SBP86937.1"/>
    <property type="molecule type" value="Genomic_DNA"/>
</dbReference>
<evidence type="ECO:0000256" key="1">
    <source>
        <dbReference type="SAM" id="MobiDB-lite"/>
    </source>
</evidence>
<evidence type="ECO:0000313" key="3">
    <source>
        <dbReference type="Proteomes" id="UP000214566"/>
    </source>
</evidence>
<feature type="region of interest" description="Disordered" evidence="1">
    <location>
        <begin position="1"/>
        <end position="29"/>
    </location>
</feature>
<proteinExistence type="predicted"/>
<keyword evidence="3" id="KW-1185">Reference proteome</keyword>
<dbReference type="Proteomes" id="UP000214566">
    <property type="component" value="Unassembled WGS sequence"/>
</dbReference>
<dbReference type="AlphaFoldDB" id="A0A238D0Z7"/>